<dbReference type="OrthoDB" id="9801938at2"/>
<dbReference type="NCBIfam" id="TIGR02727">
    <property type="entry name" value="MTHFS_bact"/>
    <property type="match status" value="1"/>
</dbReference>
<accession>A0A4R6DQT8</accession>
<evidence type="ECO:0000256" key="1">
    <source>
        <dbReference type="ARBA" id="ARBA00010638"/>
    </source>
</evidence>
<dbReference type="InterPro" id="IPR037171">
    <property type="entry name" value="NagB/RpiA_transferase-like"/>
</dbReference>
<dbReference type="GO" id="GO:0030272">
    <property type="term" value="F:5-formyltetrahydrofolate cyclo-ligase activity"/>
    <property type="evidence" value="ECO:0007669"/>
    <property type="project" value="UniProtKB-EC"/>
</dbReference>
<comment type="cofactor">
    <cofactor evidence="5">
        <name>Mg(2+)</name>
        <dbReference type="ChEBI" id="CHEBI:18420"/>
    </cofactor>
</comment>
<comment type="caution">
    <text evidence="6">The sequence shown here is derived from an EMBL/GenBank/DDBJ whole genome shotgun (WGS) entry which is preliminary data.</text>
</comment>
<dbReference type="SUPFAM" id="SSF100950">
    <property type="entry name" value="NagB/RpiA/CoA transferase-like"/>
    <property type="match status" value="1"/>
</dbReference>
<evidence type="ECO:0000313" key="7">
    <source>
        <dbReference type="Proteomes" id="UP000295129"/>
    </source>
</evidence>
<evidence type="ECO:0000313" key="6">
    <source>
        <dbReference type="EMBL" id="TDN47357.1"/>
    </source>
</evidence>
<dbReference type="RefSeq" id="WP_133594195.1">
    <property type="nucleotide sequence ID" value="NZ_SNVV01000020.1"/>
</dbReference>
<dbReference type="PANTHER" id="PTHR23407">
    <property type="entry name" value="ATPASE INHIBITOR/5-FORMYLTETRAHYDROFOLATE CYCLO-LIGASE"/>
    <property type="match status" value="1"/>
</dbReference>
<dbReference type="EC" id="6.3.3.2" evidence="5"/>
<dbReference type="InterPro" id="IPR002698">
    <property type="entry name" value="FTHF_cligase"/>
</dbReference>
<dbReference type="PANTHER" id="PTHR23407:SF1">
    <property type="entry name" value="5-FORMYLTETRAHYDROFOLATE CYCLO-LIGASE"/>
    <property type="match status" value="1"/>
</dbReference>
<keyword evidence="7" id="KW-1185">Reference proteome</keyword>
<evidence type="ECO:0000256" key="2">
    <source>
        <dbReference type="ARBA" id="ARBA00022741"/>
    </source>
</evidence>
<dbReference type="GO" id="GO:0046872">
    <property type="term" value="F:metal ion binding"/>
    <property type="evidence" value="ECO:0007669"/>
    <property type="project" value="UniProtKB-KW"/>
</dbReference>
<comment type="catalytic activity">
    <reaction evidence="5">
        <text>(6S)-5-formyl-5,6,7,8-tetrahydrofolate + ATP = (6R)-5,10-methenyltetrahydrofolate + ADP + phosphate</text>
        <dbReference type="Rhea" id="RHEA:10488"/>
        <dbReference type="ChEBI" id="CHEBI:30616"/>
        <dbReference type="ChEBI" id="CHEBI:43474"/>
        <dbReference type="ChEBI" id="CHEBI:57455"/>
        <dbReference type="ChEBI" id="CHEBI:57457"/>
        <dbReference type="ChEBI" id="CHEBI:456216"/>
        <dbReference type="EC" id="6.3.3.2"/>
    </reaction>
</comment>
<dbReference type="EMBL" id="SNVV01000020">
    <property type="protein sequence ID" value="TDN47357.1"/>
    <property type="molecule type" value="Genomic_DNA"/>
</dbReference>
<gene>
    <name evidence="6" type="ORF">C7389_12024</name>
</gene>
<dbReference type="Pfam" id="PF01812">
    <property type="entry name" value="5-FTHF_cyc-lig"/>
    <property type="match status" value="1"/>
</dbReference>
<keyword evidence="2 5" id="KW-0547">Nucleotide-binding</keyword>
<dbReference type="AlphaFoldDB" id="A0A4R6DQT8"/>
<evidence type="ECO:0000256" key="3">
    <source>
        <dbReference type="ARBA" id="ARBA00022840"/>
    </source>
</evidence>
<feature type="binding site" evidence="4">
    <location>
        <position position="67"/>
    </location>
    <ligand>
        <name>substrate</name>
    </ligand>
</feature>
<protein>
    <recommendedName>
        <fullName evidence="5">5-formyltetrahydrofolate cyclo-ligase</fullName>
        <ecNumber evidence="5">6.3.3.2</ecNumber>
    </recommendedName>
</protein>
<organism evidence="6 7">
    <name type="scientific">Azoarcus indigens</name>
    <dbReference type="NCBI Taxonomy" id="29545"/>
    <lineage>
        <taxon>Bacteria</taxon>
        <taxon>Pseudomonadati</taxon>
        <taxon>Pseudomonadota</taxon>
        <taxon>Betaproteobacteria</taxon>
        <taxon>Rhodocyclales</taxon>
        <taxon>Zoogloeaceae</taxon>
        <taxon>Azoarcus</taxon>
    </lineage>
</organism>
<dbReference type="GO" id="GO:0035999">
    <property type="term" value="P:tetrahydrofolate interconversion"/>
    <property type="evidence" value="ECO:0007669"/>
    <property type="project" value="TreeGrafter"/>
</dbReference>
<reference evidence="6 7" key="1">
    <citation type="submission" date="2019-03" db="EMBL/GenBank/DDBJ databases">
        <title>Genomic Encyclopedia of Type Strains, Phase IV (KMG-IV): sequencing the most valuable type-strain genomes for metagenomic binning, comparative biology and taxonomic classification.</title>
        <authorList>
            <person name="Goeker M."/>
        </authorList>
    </citation>
    <scope>NUCLEOTIDE SEQUENCE [LARGE SCALE GENOMIC DNA]</scope>
    <source>
        <strain evidence="6 7">DSM 12121</strain>
    </source>
</reference>
<keyword evidence="5" id="KW-0479">Metal-binding</keyword>
<dbReference type="GO" id="GO:0009396">
    <property type="term" value="P:folic acid-containing compound biosynthetic process"/>
    <property type="evidence" value="ECO:0007669"/>
    <property type="project" value="TreeGrafter"/>
</dbReference>
<dbReference type="GO" id="GO:0005524">
    <property type="term" value="F:ATP binding"/>
    <property type="evidence" value="ECO:0007669"/>
    <property type="project" value="UniProtKB-KW"/>
</dbReference>
<dbReference type="PIRSF" id="PIRSF006806">
    <property type="entry name" value="FTHF_cligase"/>
    <property type="match status" value="1"/>
</dbReference>
<evidence type="ECO:0000256" key="5">
    <source>
        <dbReference type="RuleBase" id="RU361279"/>
    </source>
</evidence>
<keyword evidence="5" id="KW-0460">Magnesium</keyword>
<keyword evidence="3 5" id="KW-0067">ATP-binding</keyword>
<proteinExistence type="inferred from homology"/>
<dbReference type="Proteomes" id="UP000295129">
    <property type="component" value="Unassembled WGS sequence"/>
</dbReference>
<dbReference type="Gene3D" id="3.40.50.10420">
    <property type="entry name" value="NagB/RpiA/CoA transferase-like"/>
    <property type="match status" value="1"/>
</dbReference>
<comment type="similarity">
    <text evidence="1 5">Belongs to the 5-formyltetrahydrofolate cyclo-ligase family.</text>
</comment>
<sequence>MTAAPFPPPKDVDALRRHLREHALAAREALAARLRAELTASIEMHLDGLLARLAPDSLAYCWPYRAEPDLRGWVGRWLAADARRRASLPVVLDKATPLTFRRWTPDCAMVPDRHGIPVPAEGEELEPAVLLVPLNAFDAAGYRLGYGGGYFDRTLAQRKVTAIGVGFELGRVESVLPLAHDLPMDWLVTEAGAFPRRQSARAVRPAPAARPLSE</sequence>
<dbReference type="InterPro" id="IPR024185">
    <property type="entry name" value="FTHF_cligase-like_sf"/>
</dbReference>
<name>A0A4R6DQT8_9RHOO</name>
<evidence type="ECO:0000256" key="4">
    <source>
        <dbReference type="PIRSR" id="PIRSR006806-1"/>
    </source>
</evidence>